<dbReference type="PANTHER" id="PTHR30502:SF0">
    <property type="entry name" value="PHOSPHOENOLPYRUVATE CARBOXYLASE FAMILY PROTEIN"/>
    <property type="match status" value="1"/>
</dbReference>
<keyword evidence="6" id="KW-1185">Reference proteome</keyword>
<name>A0ABP0BY36_9PEZI</name>
<dbReference type="Proteomes" id="UP001642482">
    <property type="component" value="Unassembled WGS sequence"/>
</dbReference>
<evidence type="ECO:0000256" key="3">
    <source>
        <dbReference type="ARBA" id="ARBA00023239"/>
    </source>
</evidence>
<comment type="caution">
    <text evidence="5">The sequence shown here is derived from an EMBL/GenBank/DDBJ whole genome shotgun (WGS) entry which is preliminary data.</text>
</comment>
<accession>A0ABP0BY36</accession>
<dbReference type="InterPro" id="IPR040442">
    <property type="entry name" value="Pyrv_kinase-like_dom_sf"/>
</dbReference>
<dbReference type="EMBL" id="CAWUHD010000056">
    <property type="protein sequence ID" value="CAK7224620.1"/>
    <property type="molecule type" value="Genomic_DNA"/>
</dbReference>
<dbReference type="Gene3D" id="3.20.20.60">
    <property type="entry name" value="Phosphoenolpyruvate-binding domains"/>
    <property type="match status" value="1"/>
</dbReference>
<sequence>MSFSERAQSKVLLGAYLAIESPYSAHLMGRAGFDWMLIDMEHSPLSARDATALVHALAVGSHGRCASLVRIPALGVEWVKWALDSGAAGVVAPMVQSAEEAQQLVRFARYPSAGGQRSFGPFNAPWADLEGDSDVAKYFGKTAAGVAVIAMVESREGLENAEAILQTDGISGVFIGPVDLRLSMGLTGADGAEPEYVEALTKFARLGKAAGKVVGIFSASPAAIQTHARMGFNFLLVAGDSTALVHGAKVALDGSAQALREVKL</sequence>
<organism evidence="5 6">
    <name type="scientific">Sporothrix eucalyptigena</name>
    <dbReference type="NCBI Taxonomy" id="1812306"/>
    <lineage>
        <taxon>Eukaryota</taxon>
        <taxon>Fungi</taxon>
        <taxon>Dikarya</taxon>
        <taxon>Ascomycota</taxon>
        <taxon>Pezizomycotina</taxon>
        <taxon>Sordariomycetes</taxon>
        <taxon>Sordariomycetidae</taxon>
        <taxon>Ophiostomatales</taxon>
        <taxon>Ophiostomataceae</taxon>
        <taxon>Sporothrix</taxon>
    </lineage>
</organism>
<dbReference type="InterPro" id="IPR005000">
    <property type="entry name" value="Aldolase/citrate-lyase_domain"/>
</dbReference>
<evidence type="ECO:0000256" key="1">
    <source>
        <dbReference type="ARBA" id="ARBA00005568"/>
    </source>
</evidence>
<proteinExistence type="inferred from homology"/>
<evidence type="ECO:0000259" key="4">
    <source>
        <dbReference type="Pfam" id="PF03328"/>
    </source>
</evidence>
<keyword evidence="3" id="KW-0456">Lyase</keyword>
<protein>
    <recommendedName>
        <fullName evidence="4">HpcH/HpaI aldolase/citrate lyase domain-containing protein</fullName>
    </recommendedName>
</protein>
<evidence type="ECO:0000256" key="2">
    <source>
        <dbReference type="ARBA" id="ARBA00022723"/>
    </source>
</evidence>
<evidence type="ECO:0000313" key="6">
    <source>
        <dbReference type="Proteomes" id="UP001642482"/>
    </source>
</evidence>
<dbReference type="InterPro" id="IPR050251">
    <property type="entry name" value="HpcH-HpaI_aldolase"/>
</dbReference>
<gene>
    <name evidence="5" type="ORF">SEUCBS140593_005629</name>
</gene>
<comment type="similarity">
    <text evidence="1">Belongs to the HpcH/HpaI aldolase family.</text>
</comment>
<evidence type="ECO:0000313" key="5">
    <source>
        <dbReference type="EMBL" id="CAK7224620.1"/>
    </source>
</evidence>
<feature type="domain" description="HpcH/HpaI aldolase/citrate lyase" evidence="4">
    <location>
        <begin position="14"/>
        <end position="246"/>
    </location>
</feature>
<keyword evidence="2" id="KW-0479">Metal-binding</keyword>
<dbReference type="Pfam" id="PF03328">
    <property type="entry name" value="HpcH_HpaI"/>
    <property type="match status" value="1"/>
</dbReference>
<dbReference type="PANTHER" id="PTHR30502">
    <property type="entry name" value="2-KETO-3-DEOXY-L-RHAMNONATE ALDOLASE"/>
    <property type="match status" value="1"/>
</dbReference>
<dbReference type="SUPFAM" id="SSF51621">
    <property type="entry name" value="Phosphoenolpyruvate/pyruvate domain"/>
    <property type="match status" value="1"/>
</dbReference>
<reference evidence="5 6" key="1">
    <citation type="submission" date="2024-01" db="EMBL/GenBank/DDBJ databases">
        <authorList>
            <person name="Allen C."/>
            <person name="Tagirdzhanova G."/>
        </authorList>
    </citation>
    <scope>NUCLEOTIDE SEQUENCE [LARGE SCALE GENOMIC DNA]</scope>
</reference>
<dbReference type="InterPro" id="IPR015813">
    <property type="entry name" value="Pyrv/PenolPyrv_kinase-like_dom"/>
</dbReference>